<keyword evidence="1" id="KW-0472">Membrane</keyword>
<sequence>MYAAGIALTYILIIIIEVIPMIRNRKKNMVITYIIFMAISLILSALLSLGVKIPSPASAIEKIVFTIIKK</sequence>
<dbReference type="Proteomes" id="UP000622687">
    <property type="component" value="Unassembled WGS sequence"/>
</dbReference>
<reference evidence="2" key="1">
    <citation type="submission" date="2020-12" db="EMBL/GenBank/DDBJ databases">
        <title>Clostridium thailandense sp. nov., a novel acetogenic bacterium isolated from peat land soil in Thailand.</title>
        <authorList>
            <person name="Chaikitkaew S."/>
            <person name="Birkeland N.K."/>
        </authorList>
    </citation>
    <scope>NUCLEOTIDE SEQUENCE</scope>
    <source>
        <strain evidence="2">DSM 17425</strain>
    </source>
</reference>
<organism evidence="2 3">
    <name type="scientific">Clostridium aciditolerans</name>
    <dbReference type="NCBI Taxonomy" id="339861"/>
    <lineage>
        <taxon>Bacteria</taxon>
        <taxon>Bacillati</taxon>
        <taxon>Bacillota</taxon>
        <taxon>Clostridia</taxon>
        <taxon>Eubacteriales</taxon>
        <taxon>Clostridiaceae</taxon>
        <taxon>Clostridium</taxon>
    </lineage>
</organism>
<keyword evidence="1" id="KW-1133">Transmembrane helix</keyword>
<dbReference type="AlphaFoldDB" id="A0A934M321"/>
<name>A0A934M321_9CLOT</name>
<feature type="transmembrane region" description="Helical" evidence="1">
    <location>
        <begin position="30"/>
        <end position="51"/>
    </location>
</feature>
<proteinExistence type="predicted"/>
<accession>A0A934M321</accession>
<evidence type="ECO:0000256" key="1">
    <source>
        <dbReference type="SAM" id="Phobius"/>
    </source>
</evidence>
<dbReference type="EMBL" id="JAEEGB010000007">
    <property type="protein sequence ID" value="MBI6872565.1"/>
    <property type="molecule type" value="Genomic_DNA"/>
</dbReference>
<feature type="transmembrane region" description="Helical" evidence="1">
    <location>
        <begin position="6"/>
        <end position="23"/>
    </location>
</feature>
<dbReference type="RefSeq" id="WP_211142068.1">
    <property type="nucleotide sequence ID" value="NZ_JAEEGB010000007.1"/>
</dbReference>
<evidence type="ECO:0000313" key="3">
    <source>
        <dbReference type="Proteomes" id="UP000622687"/>
    </source>
</evidence>
<comment type="caution">
    <text evidence="2">The sequence shown here is derived from an EMBL/GenBank/DDBJ whole genome shotgun (WGS) entry which is preliminary data.</text>
</comment>
<keyword evidence="1" id="KW-0812">Transmembrane</keyword>
<evidence type="ECO:0000313" key="2">
    <source>
        <dbReference type="EMBL" id="MBI6872565.1"/>
    </source>
</evidence>
<keyword evidence="3" id="KW-1185">Reference proteome</keyword>
<protein>
    <submittedName>
        <fullName evidence="2">Uncharacterized protein</fullName>
    </submittedName>
</protein>
<gene>
    <name evidence="2" type="ORF">I6U51_07545</name>
</gene>